<gene>
    <name evidence="1" type="ORF">V7S43_004106</name>
</gene>
<evidence type="ECO:0000313" key="1">
    <source>
        <dbReference type="EMBL" id="KAL3670921.1"/>
    </source>
</evidence>
<evidence type="ECO:0008006" key="3">
    <source>
        <dbReference type="Google" id="ProtNLM"/>
    </source>
</evidence>
<reference evidence="1 2" key="1">
    <citation type="submission" date="2024-09" db="EMBL/GenBank/DDBJ databases">
        <title>Genome sequencing and assembly of Phytophthora oleae, isolate VK10A, causative agent of rot of olive drupes.</title>
        <authorList>
            <person name="Conti Taguali S."/>
            <person name="Riolo M."/>
            <person name="La Spada F."/>
            <person name="Cacciola S.O."/>
            <person name="Dionisio G."/>
        </authorList>
    </citation>
    <scope>NUCLEOTIDE SEQUENCE [LARGE SCALE GENOMIC DNA]</scope>
    <source>
        <strain evidence="1 2">VK10A</strain>
    </source>
</reference>
<comment type="caution">
    <text evidence="1">The sequence shown here is derived from an EMBL/GenBank/DDBJ whole genome shotgun (WGS) entry which is preliminary data.</text>
</comment>
<accession>A0ABD3FX85</accession>
<proteinExistence type="predicted"/>
<evidence type="ECO:0000313" key="2">
    <source>
        <dbReference type="Proteomes" id="UP001632037"/>
    </source>
</evidence>
<organism evidence="1 2">
    <name type="scientific">Phytophthora oleae</name>
    <dbReference type="NCBI Taxonomy" id="2107226"/>
    <lineage>
        <taxon>Eukaryota</taxon>
        <taxon>Sar</taxon>
        <taxon>Stramenopiles</taxon>
        <taxon>Oomycota</taxon>
        <taxon>Peronosporomycetes</taxon>
        <taxon>Peronosporales</taxon>
        <taxon>Peronosporaceae</taxon>
        <taxon>Phytophthora</taxon>
    </lineage>
</organism>
<dbReference type="EMBL" id="JBIMZQ010000006">
    <property type="protein sequence ID" value="KAL3670921.1"/>
    <property type="molecule type" value="Genomic_DNA"/>
</dbReference>
<sequence>MLHQMNALLQFSSMEEKKIALCGEKNDAVQGGGSELLKTFIGELDAVYAQTSQVMREAEFKISSKLEYKPQRTLKDGIEFFTAQTLPKYRSTSMTQVALCPC</sequence>
<dbReference type="AlphaFoldDB" id="A0ABD3FX85"/>
<protein>
    <recommendedName>
        <fullName evidence="3">FH2 domain-containing protein</fullName>
    </recommendedName>
</protein>
<dbReference type="Proteomes" id="UP001632037">
    <property type="component" value="Unassembled WGS sequence"/>
</dbReference>
<name>A0ABD3FX85_9STRA</name>
<keyword evidence="2" id="KW-1185">Reference proteome</keyword>